<protein>
    <submittedName>
        <fullName evidence="2">Uncharacterized protein</fullName>
    </submittedName>
</protein>
<dbReference type="AlphaFoldDB" id="A0A6A5YSA9"/>
<feature type="compositionally biased region" description="Basic and acidic residues" evidence="1">
    <location>
        <begin position="175"/>
        <end position="209"/>
    </location>
</feature>
<feature type="compositionally biased region" description="Pro residues" evidence="1">
    <location>
        <begin position="76"/>
        <end position="89"/>
    </location>
</feature>
<feature type="compositionally biased region" description="Low complexity" evidence="1">
    <location>
        <begin position="21"/>
        <end position="30"/>
    </location>
</feature>
<accession>A0A6A5YSA9</accession>
<name>A0A6A5YSA9_9PLEO</name>
<keyword evidence="3" id="KW-1185">Reference proteome</keyword>
<dbReference type="OrthoDB" id="3800879at2759"/>
<evidence type="ECO:0000313" key="3">
    <source>
        <dbReference type="Proteomes" id="UP000799770"/>
    </source>
</evidence>
<dbReference type="Proteomes" id="UP000799770">
    <property type="component" value="Unassembled WGS sequence"/>
</dbReference>
<feature type="compositionally biased region" description="Polar residues" evidence="1">
    <location>
        <begin position="46"/>
        <end position="56"/>
    </location>
</feature>
<feature type="compositionally biased region" description="Basic and acidic residues" evidence="1">
    <location>
        <begin position="123"/>
        <end position="134"/>
    </location>
</feature>
<feature type="region of interest" description="Disordered" evidence="1">
    <location>
        <begin position="21"/>
        <end position="59"/>
    </location>
</feature>
<evidence type="ECO:0000256" key="1">
    <source>
        <dbReference type="SAM" id="MobiDB-lite"/>
    </source>
</evidence>
<organism evidence="2 3">
    <name type="scientific">Lophiotrema nucula</name>
    <dbReference type="NCBI Taxonomy" id="690887"/>
    <lineage>
        <taxon>Eukaryota</taxon>
        <taxon>Fungi</taxon>
        <taxon>Dikarya</taxon>
        <taxon>Ascomycota</taxon>
        <taxon>Pezizomycotina</taxon>
        <taxon>Dothideomycetes</taxon>
        <taxon>Pleosporomycetidae</taxon>
        <taxon>Pleosporales</taxon>
        <taxon>Lophiotremataceae</taxon>
        <taxon>Lophiotrema</taxon>
    </lineage>
</organism>
<feature type="region of interest" description="Disordered" evidence="1">
    <location>
        <begin position="76"/>
        <end position="209"/>
    </location>
</feature>
<sequence>MCLFKIHEDEEVRVPSRVVVRTTRTRSPSPVRRRSHHSVQRVSRDYVSQNRSSQSYVAVPAPRPLAIPAPQPVPVFVEPPPPPPPPPVAPSVHSHHGGYHHVEVSPRSSVSSHSPSRATESVVYEREYRRERNYSPESSPRYETFRYVEGAPPSESDRYERYVRRDRSRSRARSRSRDYGYEDPRGSYRETTTRIVIDEDGRRRREYRH</sequence>
<feature type="compositionally biased region" description="Low complexity" evidence="1">
    <location>
        <begin position="105"/>
        <end position="122"/>
    </location>
</feature>
<gene>
    <name evidence="2" type="ORF">BDV96DRAFT_248864</name>
</gene>
<proteinExistence type="predicted"/>
<evidence type="ECO:0000313" key="2">
    <source>
        <dbReference type="EMBL" id="KAF2109041.1"/>
    </source>
</evidence>
<reference evidence="2" key="1">
    <citation type="journal article" date="2020" name="Stud. Mycol.">
        <title>101 Dothideomycetes genomes: a test case for predicting lifestyles and emergence of pathogens.</title>
        <authorList>
            <person name="Haridas S."/>
            <person name="Albert R."/>
            <person name="Binder M."/>
            <person name="Bloem J."/>
            <person name="Labutti K."/>
            <person name="Salamov A."/>
            <person name="Andreopoulos B."/>
            <person name="Baker S."/>
            <person name="Barry K."/>
            <person name="Bills G."/>
            <person name="Bluhm B."/>
            <person name="Cannon C."/>
            <person name="Castanera R."/>
            <person name="Culley D."/>
            <person name="Daum C."/>
            <person name="Ezra D."/>
            <person name="Gonzalez J."/>
            <person name="Henrissat B."/>
            <person name="Kuo A."/>
            <person name="Liang C."/>
            <person name="Lipzen A."/>
            <person name="Lutzoni F."/>
            <person name="Magnuson J."/>
            <person name="Mondo S."/>
            <person name="Nolan M."/>
            <person name="Ohm R."/>
            <person name="Pangilinan J."/>
            <person name="Park H.-J."/>
            <person name="Ramirez L."/>
            <person name="Alfaro M."/>
            <person name="Sun H."/>
            <person name="Tritt A."/>
            <person name="Yoshinaga Y."/>
            <person name="Zwiers L.-H."/>
            <person name="Turgeon B."/>
            <person name="Goodwin S."/>
            <person name="Spatafora J."/>
            <person name="Crous P."/>
            <person name="Grigoriev I."/>
        </authorList>
    </citation>
    <scope>NUCLEOTIDE SEQUENCE</scope>
    <source>
        <strain evidence="2">CBS 627.86</strain>
    </source>
</reference>
<dbReference type="EMBL" id="ML977344">
    <property type="protein sequence ID" value="KAF2109041.1"/>
    <property type="molecule type" value="Genomic_DNA"/>
</dbReference>
<feature type="compositionally biased region" description="Basic and acidic residues" evidence="1">
    <location>
        <begin position="155"/>
        <end position="165"/>
    </location>
</feature>